<reference evidence="6" key="1">
    <citation type="submission" date="2024-06" db="EMBL/GenBank/DDBJ databases">
        <title>Multi-omics analyses provide insights into the biosynthesis of the anticancer antibiotic pleurotin in Hohenbuehelia grisea.</title>
        <authorList>
            <person name="Weaver J.A."/>
            <person name="Alberti F."/>
        </authorList>
    </citation>
    <scope>NUCLEOTIDE SEQUENCE [LARGE SCALE GENOMIC DNA]</scope>
    <source>
        <strain evidence="6">T-177</strain>
    </source>
</reference>
<keyword evidence="6" id="KW-1185">Reference proteome</keyword>
<evidence type="ECO:0000313" key="5">
    <source>
        <dbReference type="EMBL" id="KAL0959251.1"/>
    </source>
</evidence>
<keyword evidence="2" id="KW-0378">Hydrolase</keyword>
<evidence type="ECO:0000256" key="1">
    <source>
        <dbReference type="ARBA" id="ARBA00005641"/>
    </source>
</evidence>
<dbReference type="Gene3D" id="3.20.20.80">
    <property type="entry name" value="Glycosidases"/>
    <property type="match status" value="2"/>
</dbReference>
<evidence type="ECO:0000256" key="2">
    <source>
        <dbReference type="ARBA" id="ARBA00022801"/>
    </source>
</evidence>
<evidence type="ECO:0000256" key="3">
    <source>
        <dbReference type="ARBA" id="ARBA00023295"/>
    </source>
</evidence>
<dbReference type="PANTHER" id="PTHR31297:SF42">
    <property type="entry name" value="GLYCOSIDE HYDROLASE FAMILY 5 DOMAIN-CONTAINING PROTEIN"/>
    <property type="match status" value="1"/>
</dbReference>
<proteinExistence type="inferred from homology"/>
<comment type="caution">
    <text evidence="5">The sequence shown here is derived from an EMBL/GenBank/DDBJ whole genome shotgun (WGS) entry which is preliminary data.</text>
</comment>
<gene>
    <name evidence="5" type="ORF">HGRIS_014522</name>
</gene>
<accession>A0ABR3JTW3</accession>
<keyword evidence="4" id="KW-0732">Signal</keyword>
<dbReference type="PANTHER" id="PTHR31297">
    <property type="entry name" value="GLUCAN ENDO-1,6-BETA-GLUCOSIDASE B"/>
    <property type="match status" value="1"/>
</dbReference>
<feature type="chain" id="PRO_5046853804" description="Glycoside hydrolase family 5 protein" evidence="4">
    <location>
        <begin position="20"/>
        <end position="467"/>
    </location>
</feature>
<dbReference type="Proteomes" id="UP001556367">
    <property type="component" value="Unassembled WGS sequence"/>
</dbReference>
<dbReference type="SUPFAM" id="SSF51445">
    <property type="entry name" value="(Trans)glycosidases"/>
    <property type="match status" value="1"/>
</dbReference>
<name>A0ABR3JTW3_9AGAR</name>
<comment type="similarity">
    <text evidence="1">Belongs to the glycosyl hydrolase 5 (cellulase A) family.</text>
</comment>
<dbReference type="InterPro" id="IPR050386">
    <property type="entry name" value="Glycosyl_hydrolase_5"/>
</dbReference>
<sequence length="467" mass="52671">MSLFTLTLSLLLGFQFVHAGLPAKIYGVNLGSWLLIEPWMMPAEWISMGGEICNDCSKCIQSEYAFSEKYPDTVDAKFAKHWDTWFNQADVDDLLENGLNAVRIPLGYWIVEALVDRKTEFYPRGGIKALRRGLTQLKKAGISVVLDHHALPGVHTPNQMFAGRCTTDVQFYTDYNFHRALVWTAVMTALSHLDPAFETVASIQAVNEQIMDASKTPGYGEFSKNFVKTVRAVETLLNIHYKRGHRSFDDRASSNFTATMEKMSRTSTFSLPVAKALQDAVPILVSLAVELKIQTSIFGLSSLFRKREALVTNFMDIGWQHNNPSNPADAAIGPQAYDSHLYYNFGGVAAPNEEAHMRHICNLNRIETNAALGNTPLWFGEWWLAPMFEASDEFLRKFADAQKLVYGRSKGWFFWNFKIEQSDVIPADYPRTRSYTECVRRGYLTKNPAAVHDPHVCDPYITPAVPA</sequence>
<evidence type="ECO:0008006" key="7">
    <source>
        <dbReference type="Google" id="ProtNLM"/>
    </source>
</evidence>
<evidence type="ECO:0000256" key="4">
    <source>
        <dbReference type="SAM" id="SignalP"/>
    </source>
</evidence>
<protein>
    <recommendedName>
        <fullName evidence="7">Glycoside hydrolase family 5 protein</fullName>
    </recommendedName>
</protein>
<dbReference type="EMBL" id="JASNQZ010000003">
    <property type="protein sequence ID" value="KAL0959251.1"/>
    <property type="molecule type" value="Genomic_DNA"/>
</dbReference>
<evidence type="ECO:0000313" key="6">
    <source>
        <dbReference type="Proteomes" id="UP001556367"/>
    </source>
</evidence>
<keyword evidence="3" id="KW-0326">Glycosidase</keyword>
<dbReference type="InterPro" id="IPR017853">
    <property type="entry name" value="GH"/>
</dbReference>
<feature type="signal peptide" evidence="4">
    <location>
        <begin position="1"/>
        <end position="19"/>
    </location>
</feature>
<organism evidence="5 6">
    <name type="scientific">Hohenbuehelia grisea</name>
    <dbReference type="NCBI Taxonomy" id="104357"/>
    <lineage>
        <taxon>Eukaryota</taxon>
        <taxon>Fungi</taxon>
        <taxon>Dikarya</taxon>
        <taxon>Basidiomycota</taxon>
        <taxon>Agaricomycotina</taxon>
        <taxon>Agaricomycetes</taxon>
        <taxon>Agaricomycetidae</taxon>
        <taxon>Agaricales</taxon>
        <taxon>Pleurotineae</taxon>
        <taxon>Pleurotaceae</taxon>
        <taxon>Hohenbuehelia</taxon>
    </lineage>
</organism>